<evidence type="ECO:0000259" key="1">
    <source>
        <dbReference type="PROSITE" id="PS50878"/>
    </source>
</evidence>
<dbReference type="CDD" id="cd01650">
    <property type="entry name" value="RT_nLTR_like"/>
    <property type="match status" value="1"/>
</dbReference>
<dbReference type="SUPFAM" id="SSF56672">
    <property type="entry name" value="DNA/RNA polymerases"/>
    <property type="match status" value="1"/>
</dbReference>
<keyword evidence="3" id="KW-1185">Reference proteome</keyword>
<proteinExistence type="predicted"/>
<feature type="domain" description="Reverse transcriptase" evidence="1">
    <location>
        <begin position="34"/>
        <end position="316"/>
    </location>
</feature>
<sequence>MAPLKAPEPDGMPPLFFQTYWTDVGMDVTQAMLSCLNSRSILKSINHTFIALIPKVNNPKRVSDFRPISLCNVIYKIISKVIANHLKPMLNSIISETQSAFIADRLISDNILITFESLHHMKTNCTGKNGFMAMKFDMSKAYDRVEWCFLEQILLKLGFQESWVALMMECVTTVSYSILVNGEPKGLIKPSRGLRQGDPLSPFLFLFCAEGLNALLRQAAAGGDIHGFSLCRDGPKLTHLFFADDCLIFCRSTLEECAKIKELLAVYEVASGQMINKEKTTLFFSKNTKAQAQEAIKVALNVPAIQHYEKYLGLQSFVGRNKKACFTQIKERIWAKMQGWKEKLLSQAGKELMIKAVVQSIPAYSMGVFKLPVGLCKDIEAMIRKFWWGSGDSKKIHWVKWSSLCSSKSIGGMGFRDLQKFNNAMLAKQVWHLIHQKETLLFKVFNAKYFPNGSVLDAPIHPKCSYAWRSILQARDVINKGAIWRVGNGKLIDIWRHRWLPDLHYSKIISPRANTSVIRVCELFVPHTKI</sequence>
<dbReference type="PANTHER" id="PTHR33116:SF86">
    <property type="entry name" value="REVERSE TRANSCRIPTASE DOMAIN-CONTAINING PROTEIN"/>
    <property type="match status" value="1"/>
</dbReference>
<dbReference type="InterPro" id="IPR000477">
    <property type="entry name" value="RT_dom"/>
</dbReference>
<reference evidence="2 3" key="1">
    <citation type="submission" date="2024-01" db="EMBL/GenBank/DDBJ databases">
        <title>A telomere-to-telomere, gap-free genome of sweet tea (Lithocarpus litseifolius).</title>
        <authorList>
            <person name="Zhou J."/>
        </authorList>
    </citation>
    <scope>NUCLEOTIDE SEQUENCE [LARGE SCALE GENOMIC DNA]</scope>
    <source>
        <strain evidence="2">Zhou-2022a</strain>
        <tissue evidence="2">Leaf</tissue>
    </source>
</reference>
<name>A0AAW2BUS1_9ROSI</name>
<dbReference type="PANTHER" id="PTHR33116">
    <property type="entry name" value="REVERSE TRANSCRIPTASE ZINC-BINDING DOMAIN-CONTAINING PROTEIN-RELATED-RELATED"/>
    <property type="match status" value="1"/>
</dbReference>
<organism evidence="2 3">
    <name type="scientific">Lithocarpus litseifolius</name>
    <dbReference type="NCBI Taxonomy" id="425828"/>
    <lineage>
        <taxon>Eukaryota</taxon>
        <taxon>Viridiplantae</taxon>
        <taxon>Streptophyta</taxon>
        <taxon>Embryophyta</taxon>
        <taxon>Tracheophyta</taxon>
        <taxon>Spermatophyta</taxon>
        <taxon>Magnoliopsida</taxon>
        <taxon>eudicotyledons</taxon>
        <taxon>Gunneridae</taxon>
        <taxon>Pentapetalae</taxon>
        <taxon>rosids</taxon>
        <taxon>fabids</taxon>
        <taxon>Fagales</taxon>
        <taxon>Fagaceae</taxon>
        <taxon>Lithocarpus</taxon>
    </lineage>
</organism>
<dbReference type="InterPro" id="IPR043502">
    <property type="entry name" value="DNA/RNA_pol_sf"/>
</dbReference>
<protein>
    <recommendedName>
        <fullName evidence="1">Reverse transcriptase domain-containing protein</fullName>
    </recommendedName>
</protein>
<dbReference type="PROSITE" id="PS50878">
    <property type="entry name" value="RT_POL"/>
    <property type="match status" value="1"/>
</dbReference>
<evidence type="ECO:0000313" key="2">
    <source>
        <dbReference type="EMBL" id="KAK9989408.1"/>
    </source>
</evidence>
<comment type="caution">
    <text evidence="2">The sequence shown here is derived from an EMBL/GenBank/DDBJ whole genome shotgun (WGS) entry which is preliminary data.</text>
</comment>
<accession>A0AAW2BUS1</accession>
<evidence type="ECO:0000313" key="3">
    <source>
        <dbReference type="Proteomes" id="UP001459277"/>
    </source>
</evidence>
<dbReference type="Pfam" id="PF00078">
    <property type="entry name" value="RVT_1"/>
    <property type="match status" value="1"/>
</dbReference>
<dbReference type="Proteomes" id="UP001459277">
    <property type="component" value="Unassembled WGS sequence"/>
</dbReference>
<dbReference type="EMBL" id="JAZDWU010000010">
    <property type="protein sequence ID" value="KAK9989408.1"/>
    <property type="molecule type" value="Genomic_DNA"/>
</dbReference>
<dbReference type="AlphaFoldDB" id="A0AAW2BUS1"/>
<gene>
    <name evidence="2" type="ORF">SO802_029647</name>
</gene>